<name>K0UZA1_MYCVA</name>
<dbReference type="PATRIC" id="fig|1194972.3.peg.558"/>
<gene>
    <name evidence="1" type="ORF">MVAC_02756</name>
</gene>
<protein>
    <submittedName>
        <fullName evidence="1">Uncharacterized protein</fullName>
    </submittedName>
</protein>
<proteinExistence type="predicted"/>
<comment type="caution">
    <text evidence="1">The sequence shown here is derived from an EMBL/GenBank/DDBJ whole genome shotgun (WGS) entry which is preliminary data.</text>
</comment>
<evidence type="ECO:0000313" key="2">
    <source>
        <dbReference type="Proteomes" id="UP000006072"/>
    </source>
</evidence>
<dbReference type="eggNOG" id="ENOG5032JKI">
    <property type="taxonomic scope" value="Bacteria"/>
</dbReference>
<sequence>MNSSELSIAAWDLVEHCLPWLTPEERSTAFVRLGVGDYNDAMVIALRSTARADQALPAQLLSRLTTLQQVYYFDRDLAEVLAVVSRA</sequence>
<accession>K0UZA1</accession>
<reference evidence="1 2" key="1">
    <citation type="journal article" date="2012" name="J. Bacteriol.">
        <title>Complete Genome Sequence of Mycobacterium vaccae Type Strain ATCC 25954.</title>
        <authorList>
            <person name="Ho Y.S."/>
            <person name="Adroub S.A."/>
            <person name="Abadi M."/>
            <person name="Al Alwan B."/>
            <person name="Alkhateeb R."/>
            <person name="Gao G."/>
            <person name="Ragab A."/>
            <person name="Ali S."/>
            <person name="van Soolingen D."/>
            <person name="Bitter W."/>
            <person name="Pain A."/>
            <person name="Abdallah A.M."/>
        </authorList>
    </citation>
    <scope>NUCLEOTIDE SEQUENCE [LARGE SCALE GENOMIC DNA]</scope>
    <source>
        <strain evidence="1 2">ATCC 25954</strain>
    </source>
</reference>
<evidence type="ECO:0000313" key="1">
    <source>
        <dbReference type="EMBL" id="EJZ12141.1"/>
    </source>
</evidence>
<dbReference type="Proteomes" id="UP000006072">
    <property type="component" value="Unassembled WGS sequence"/>
</dbReference>
<dbReference type="HOGENOM" id="CLU_2480092_0_0_11"/>
<organism evidence="1 2">
    <name type="scientific">Mycolicibacterium vaccae ATCC 25954</name>
    <dbReference type="NCBI Taxonomy" id="1194972"/>
    <lineage>
        <taxon>Bacteria</taxon>
        <taxon>Bacillati</taxon>
        <taxon>Actinomycetota</taxon>
        <taxon>Actinomycetes</taxon>
        <taxon>Mycobacteriales</taxon>
        <taxon>Mycobacteriaceae</taxon>
        <taxon>Mycolicibacterium</taxon>
    </lineage>
</organism>
<dbReference type="AlphaFoldDB" id="K0UZA1"/>
<dbReference type="RefSeq" id="WP_003929748.1">
    <property type="nucleotide sequence ID" value="NZ_JH814687.1"/>
</dbReference>
<dbReference type="EMBL" id="ALQA01000004">
    <property type="protein sequence ID" value="EJZ12141.1"/>
    <property type="molecule type" value="Genomic_DNA"/>
</dbReference>
<keyword evidence="2" id="KW-1185">Reference proteome</keyword>